<reference evidence="2" key="3">
    <citation type="submission" date="2025-08" db="UniProtKB">
        <authorList>
            <consortium name="RefSeq"/>
        </authorList>
    </citation>
    <scope>IDENTIFICATION</scope>
    <source>
        <strain evidence="2">NI907</strain>
    </source>
</reference>
<evidence type="ECO:0000313" key="2">
    <source>
        <dbReference type="RefSeq" id="XP_030982672.1"/>
    </source>
</evidence>
<keyword evidence="1" id="KW-1185">Reference proteome</keyword>
<organism evidence="1 2">
    <name type="scientific">Pyricularia grisea</name>
    <name type="common">Crabgrass-specific blast fungus</name>
    <name type="synonym">Magnaporthe grisea</name>
    <dbReference type="NCBI Taxonomy" id="148305"/>
    <lineage>
        <taxon>Eukaryota</taxon>
        <taxon>Fungi</taxon>
        <taxon>Dikarya</taxon>
        <taxon>Ascomycota</taxon>
        <taxon>Pezizomycotina</taxon>
        <taxon>Sordariomycetes</taxon>
        <taxon>Sordariomycetidae</taxon>
        <taxon>Magnaporthales</taxon>
        <taxon>Pyriculariaceae</taxon>
        <taxon>Pyricularia</taxon>
    </lineage>
</organism>
<dbReference type="GeneID" id="41960449"/>
<reference evidence="1 2" key="1">
    <citation type="journal article" date="2019" name="Mol. Biol. Evol.">
        <title>Blast fungal genomes show frequent chromosomal changes, gene gains and losses, and effector gene turnover.</title>
        <authorList>
            <person name="Gomez Luciano L.B."/>
            <person name="Jason Tsai I."/>
            <person name="Chuma I."/>
            <person name="Tosa Y."/>
            <person name="Chen Y.H."/>
            <person name="Li J.Y."/>
            <person name="Li M.Y."/>
            <person name="Jade Lu M.Y."/>
            <person name="Nakayashiki H."/>
            <person name="Li W.H."/>
        </authorList>
    </citation>
    <scope>NUCLEOTIDE SEQUENCE [LARGE SCALE GENOMIC DNA]</scope>
    <source>
        <strain evidence="1 2">NI907</strain>
    </source>
</reference>
<name>A0A6P8B644_PYRGI</name>
<reference evidence="2" key="2">
    <citation type="submission" date="2019-10" db="EMBL/GenBank/DDBJ databases">
        <authorList>
            <consortium name="NCBI Genome Project"/>
        </authorList>
    </citation>
    <scope>NUCLEOTIDE SEQUENCE</scope>
    <source>
        <strain evidence="2">NI907</strain>
    </source>
</reference>
<accession>A0A6P8B644</accession>
<gene>
    <name evidence="2" type="ORF">PgNI_05509</name>
</gene>
<dbReference type="KEGG" id="pgri:PgNI_05509"/>
<dbReference type="AlphaFoldDB" id="A0A6P8B644"/>
<dbReference type="RefSeq" id="XP_030982672.1">
    <property type="nucleotide sequence ID" value="XM_031125540.1"/>
</dbReference>
<sequence>MPKHSERFSCLVDVGRDFDKISNLSRNGNTLVNYPRGERVASTLAKDEFDGNLGVLTPLSRPHGLTD</sequence>
<dbReference type="Proteomes" id="UP000515153">
    <property type="component" value="Chromosome I"/>
</dbReference>
<protein>
    <submittedName>
        <fullName evidence="2">Uncharacterized protein</fullName>
    </submittedName>
</protein>
<proteinExistence type="predicted"/>
<evidence type="ECO:0000313" key="1">
    <source>
        <dbReference type="Proteomes" id="UP000515153"/>
    </source>
</evidence>
<feature type="non-terminal residue" evidence="2">
    <location>
        <position position="67"/>
    </location>
</feature>